<dbReference type="EMBL" id="ASPP01006720">
    <property type="protein sequence ID" value="ETO28332.1"/>
    <property type="molecule type" value="Genomic_DNA"/>
</dbReference>
<sequence length="377" mass="43996">DELVLPTPNTEIVDDNCILEQEEYRKQAMLKVINSKEFSSVLTLLSSDNIMGSLTEFIVNKILSTTAGVMLKKEFIPFSKNQNPLEPGGVAVNANERNEILHQIDATLIKPFAALLEKQREIIFQMNDTTDEWEALREFSLDMWEQSVEANVRRQIIHKRDQQGSSSPSPVMAGLADKSENWETLEPSNLLMKPFPFYRWEELNTRMDTRLSGEEKDAYDNVGRLLAAKHGIPLEKPLRLPEHYHHIGPNEHLKQHYFNDSYLPPSHEDRAPRISWEDRLMGVDVHRDRTIQREHQSKRILNSTVRFFYTDKDQWKRGAFPLEHFNHLPKEKQNSSKNYELRLYQRKATNFKLSSNRTADMFNARGFDVAYETLRVL</sequence>
<reference evidence="1 2" key="1">
    <citation type="journal article" date="2013" name="Curr. Biol.">
        <title>The Genome of the Foraminiferan Reticulomyxa filosa.</title>
        <authorList>
            <person name="Glockner G."/>
            <person name="Hulsmann N."/>
            <person name="Schleicher M."/>
            <person name="Noegel A.A."/>
            <person name="Eichinger L."/>
            <person name="Gallinger C."/>
            <person name="Pawlowski J."/>
            <person name="Sierra R."/>
            <person name="Euteneuer U."/>
            <person name="Pillet L."/>
            <person name="Moustafa A."/>
            <person name="Platzer M."/>
            <person name="Groth M."/>
            <person name="Szafranski K."/>
            <person name="Schliwa M."/>
        </authorList>
    </citation>
    <scope>NUCLEOTIDE SEQUENCE [LARGE SCALE GENOMIC DNA]</scope>
</reference>
<name>X6NSP5_RETFI</name>
<feature type="non-terminal residue" evidence="1">
    <location>
        <position position="1"/>
    </location>
</feature>
<comment type="caution">
    <text evidence="1">The sequence shown here is derived from an EMBL/GenBank/DDBJ whole genome shotgun (WGS) entry which is preliminary data.</text>
</comment>
<gene>
    <name evidence="1" type="ORF">RFI_08803</name>
</gene>
<evidence type="ECO:0000313" key="2">
    <source>
        <dbReference type="Proteomes" id="UP000023152"/>
    </source>
</evidence>
<dbReference type="Proteomes" id="UP000023152">
    <property type="component" value="Unassembled WGS sequence"/>
</dbReference>
<dbReference type="AlphaFoldDB" id="X6NSP5"/>
<organism evidence="1 2">
    <name type="scientific">Reticulomyxa filosa</name>
    <dbReference type="NCBI Taxonomy" id="46433"/>
    <lineage>
        <taxon>Eukaryota</taxon>
        <taxon>Sar</taxon>
        <taxon>Rhizaria</taxon>
        <taxon>Retaria</taxon>
        <taxon>Foraminifera</taxon>
        <taxon>Monothalamids</taxon>
        <taxon>Reticulomyxidae</taxon>
        <taxon>Reticulomyxa</taxon>
    </lineage>
</organism>
<protein>
    <submittedName>
        <fullName evidence="1">Uncharacterized protein</fullName>
    </submittedName>
</protein>
<evidence type="ECO:0000313" key="1">
    <source>
        <dbReference type="EMBL" id="ETO28332.1"/>
    </source>
</evidence>
<keyword evidence="2" id="KW-1185">Reference proteome</keyword>
<accession>X6NSP5</accession>
<proteinExistence type="predicted"/>